<dbReference type="eggNOG" id="KOG0061">
    <property type="taxonomic scope" value="Eukaryota"/>
</dbReference>
<evidence type="ECO:0000313" key="2">
    <source>
        <dbReference type="EMBL" id="CBN74576.1"/>
    </source>
</evidence>
<dbReference type="STRING" id="2880.D8LKI6"/>
<reference evidence="2 3" key="1">
    <citation type="journal article" date="2010" name="Nature">
        <title>The Ectocarpus genome and the independent evolution of multicellularity in brown algae.</title>
        <authorList>
            <person name="Cock J.M."/>
            <person name="Sterck L."/>
            <person name="Rouze P."/>
            <person name="Scornet D."/>
            <person name="Allen A.E."/>
            <person name="Amoutzias G."/>
            <person name="Anthouard V."/>
            <person name="Artiguenave F."/>
            <person name="Aury J.M."/>
            <person name="Badger J.H."/>
            <person name="Beszteri B."/>
            <person name="Billiau K."/>
            <person name="Bonnet E."/>
            <person name="Bothwell J.H."/>
            <person name="Bowler C."/>
            <person name="Boyen C."/>
            <person name="Brownlee C."/>
            <person name="Carrano C.J."/>
            <person name="Charrier B."/>
            <person name="Cho G.Y."/>
            <person name="Coelho S.M."/>
            <person name="Collen J."/>
            <person name="Corre E."/>
            <person name="Da Silva C."/>
            <person name="Delage L."/>
            <person name="Delaroque N."/>
            <person name="Dittami S.M."/>
            <person name="Doulbeau S."/>
            <person name="Elias M."/>
            <person name="Farnham G."/>
            <person name="Gachon C.M."/>
            <person name="Gschloessl B."/>
            <person name="Heesch S."/>
            <person name="Jabbari K."/>
            <person name="Jubin C."/>
            <person name="Kawai H."/>
            <person name="Kimura K."/>
            <person name="Kloareg B."/>
            <person name="Kupper F.C."/>
            <person name="Lang D."/>
            <person name="Le Bail A."/>
            <person name="Leblanc C."/>
            <person name="Lerouge P."/>
            <person name="Lohr M."/>
            <person name="Lopez P.J."/>
            <person name="Martens C."/>
            <person name="Maumus F."/>
            <person name="Michel G."/>
            <person name="Miranda-Saavedra D."/>
            <person name="Morales J."/>
            <person name="Moreau H."/>
            <person name="Motomura T."/>
            <person name="Nagasato C."/>
            <person name="Napoli C.A."/>
            <person name="Nelson D.R."/>
            <person name="Nyvall-Collen P."/>
            <person name="Peters A.F."/>
            <person name="Pommier C."/>
            <person name="Potin P."/>
            <person name="Poulain J."/>
            <person name="Quesneville H."/>
            <person name="Read B."/>
            <person name="Rensing S.A."/>
            <person name="Ritter A."/>
            <person name="Rousvoal S."/>
            <person name="Samanta M."/>
            <person name="Samson G."/>
            <person name="Schroeder D.C."/>
            <person name="Segurens B."/>
            <person name="Strittmatter M."/>
            <person name="Tonon T."/>
            <person name="Tregear J.W."/>
            <person name="Valentin K."/>
            <person name="von Dassow P."/>
            <person name="Yamagishi T."/>
            <person name="Van de Peer Y."/>
            <person name="Wincker P."/>
        </authorList>
    </citation>
    <scope>NUCLEOTIDE SEQUENCE [LARGE SCALE GENOMIC DNA]</scope>
    <source>
        <strain evidence="3">Ec32 / CCAP1310/4</strain>
    </source>
</reference>
<sequence length="234" mass="24727">MTTDGNTFVQDNVPQCLWWLKDASMIKQAFEALCVNELKGLEFECDNKSRAPCIRTGEQMLERVAFGESTVEGATIGLSKILGSCWALTYLALVLGKPRFQTMLDPSLLAGKSSSAGGAAVSVSGGGGKNSGLLDGGLLLASGDVVNTGEVVENHDGSPDGGRSSTVKGSKARGVVGMLRRRAERRRRRRHRRRRRMAVTSAAAVSAEHDAASVLKTSGVTGRVAAPMPLRAGK</sequence>
<dbReference type="OrthoDB" id="66620at2759"/>
<name>D8LKI6_ECTSI</name>
<dbReference type="AlphaFoldDB" id="D8LKI6"/>
<dbReference type="EMBL" id="FN648487">
    <property type="protein sequence ID" value="CBN74576.1"/>
    <property type="molecule type" value="Genomic_DNA"/>
</dbReference>
<dbReference type="InParanoid" id="D8LKI6"/>
<gene>
    <name evidence="2" type="ORF">Esi_0030_0092</name>
</gene>
<feature type="region of interest" description="Disordered" evidence="1">
    <location>
        <begin position="151"/>
        <end position="172"/>
    </location>
</feature>
<protein>
    <submittedName>
        <fullName evidence="2">ABC transporter</fullName>
    </submittedName>
</protein>
<evidence type="ECO:0000256" key="1">
    <source>
        <dbReference type="SAM" id="MobiDB-lite"/>
    </source>
</evidence>
<evidence type="ECO:0000313" key="3">
    <source>
        <dbReference type="Proteomes" id="UP000002630"/>
    </source>
</evidence>
<dbReference type="Proteomes" id="UP000002630">
    <property type="component" value="Linkage Group LG19"/>
</dbReference>
<dbReference type="EMBL" id="FN649744">
    <property type="protein sequence ID" value="CBN74576.1"/>
    <property type="molecule type" value="Genomic_DNA"/>
</dbReference>
<accession>D8LKI6</accession>
<keyword evidence="3" id="KW-1185">Reference proteome</keyword>
<organism evidence="2 3">
    <name type="scientific">Ectocarpus siliculosus</name>
    <name type="common">Brown alga</name>
    <name type="synonym">Conferva siliculosa</name>
    <dbReference type="NCBI Taxonomy" id="2880"/>
    <lineage>
        <taxon>Eukaryota</taxon>
        <taxon>Sar</taxon>
        <taxon>Stramenopiles</taxon>
        <taxon>Ochrophyta</taxon>
        <taxon>PX clade</taxon>
        <taxon>Phaeophyceae</taxon>
        <taxon>Ectocarpales</taxon>
        <taxon>Ectocarpaceae</taxon>
        <taxon>Ectocarpus</taxon>
    </lineage>
</organism>
<proteinExistence type="predicted"/>